<reference evidence="3" key="1">
    <citation type="submission" date="2016-10" db="EMBL/GenBank/DDBJ databases">
        <authorList>
            <person name="Varghese N."/>
            <person name="Submissions S."/>
        </authorList>
    </citation>
    <scope>NUCLEOTIDE SEQUENCE [LARGE SCALE GENOMIC DNA]</scope>
    <source>
        <strain evidence="3">DSM 44437</strain>
    </source>
</reference>
<evidence type="ECO:0000256" key="1">
    <source>
        <dbReference type="SAM" id="Phobius"/>
    </source>
</evidence>
<evidence type="ECO:0000313" key="2">
    <source>
        <dbReference type="EMBL" id="SES34460.1"/>
    </source>
</evidence>
<dbReference type="OrthoDB" id="5194370at2"/>
<organism evidence="2 3">
    <name type="scientific">Lentzea albida</name>
    <dbReference type="NCBI Taxonomy" id="65499"/>
    <lineage>
        <taxon>Bacteria</taxon>
        <taxon>Bacillati</taxon>
        <taxon>Actinomycetota</taxon>
        <taxon>Actinomycetes</taxon>
        <taxon>Pseudonocardiales</taxon>
        <taxon>Pseudonocardiaceae</taxon>
        <taxon>Lentzea</taxon>
    </lineage>
</organism>
<keyword evidence="1" id="KW-1133">Transmembrane helix</keyword>
<sequence>MTDIERRLVEAARNGQWLTCTEPDDVVPAELIRELLLGRHGELDPSGVRLRGARVDGALNLTRVKASVGLAFTDCTIEKPITALFASLPDLIFNGGRCAGIHADSLHVDNVLFLRRGVRITGDGTAGAVRLVGAHIGGDLSLEGTAITNTTGPAIEASGLGVGGQVSFRGGVRIHGQGTRGAINFTGARFVTDFDVSETEITNDSGPAVVLESAEIGGNLALWESIRISGRGEGLALRGAHVSGQVGVKDTEITSTAGIAVDANSVKIDGNLLLRSEVRIVGHDSAGAVNLLGGRIGGVIALTDTTISNPAGPALTADRVRVGGALALHGRTRLSAGDSAIRLVGARIDESFGCGETVTLETQSAPAVDLRDTTVGVTVALPHSALCPDRGRGATCEHKNLVRLEDFSYRSLAPRWDWEEWLHVIRCHTPAYHASGYQRLAAVERAAGHDGTVRRILMAQQTDLRRRSPQSLGGRMTRWFHWLWGALAGYGYRARRTAAALLLVLVVAGAIGWLAGQVPTRPGHLVAERVATAPVGAGTPCSTVELVGLGLDRGLPLAMTGMRARCDLDTASRKGQAFTAAIWLVQLAVWGLATLALAGYTNLVRKPG</sequence>
<evidence type="ECO:0000313" key="3">
    <source>
        <dbReference type="Proteomes" id="UP000199503"/>
    </source>
</evidence>
<keyword evidence="1" id="KW-0812">Transmembrane</keyword>
<keyword evidence="1" id="KW-0472">Membrane</keyword>
<feature type="transmembrane region" description="Helical" evidence="1">
    <location>
        <begin position="577"/>
        <end position="600"/>
    </location>
</feature>
<keyword evidence="3" id="KW-1185">Reference proteome</keyword>
<dbReference type="RefSeq" id="WP_089925413.1">
    <property type="nucleotide sequence ID" value="NZ_FOFV01000023.1"/>
</dbReference>
<proteinExistence type="predicted"/>
<dbReference type="AlphaFoldDB" id="A0A1H9WKQ0"/>
<dbReference type="STRING" id="65499.SAMN04488000_12318"/>
<name>A0A1H9WKQ0_9PSEU</name>
<dbReference type="Proteomes" id="UP000199503">
    <property type="component" value="Unassembled WGS sequence"/>
</dbReference>
<gene>
    <name evidence="2" type="ORF">SAMN04488000_12318</name>
</gene>
<protein>
    <submittedName>
        <fullName evidence="2">Uncharacterized protein</fullName>
    </submittedName>
</protein>
<dbReference type="EMBL" id="FOFV01000023">
    <property type="protein sequence ID" value="SES34460.1"/>
    <property type="molecule type" value="Genomic_DNA"/>
</dbReference>
<accession>A0A1H9WKQ0</accession>
<feature type="transmembrane region" description="Helical" evidence="1">
    <location>
        <begin position="498"/>
        <end position="516"/>
    </location>
</feature>